<evidence type="ECO:0000313" key="1">
    <source>
        <dbReference type="EMBL" id="GGU73628.1"/>
    </source>
</evidence>
<proteinExistence type="predicted"/>
<comment type="caution">
    <text evidence="1">The sequence shown here is derived from an EMBL/GenBank/DDBJ whole genome shotgun (WGS) entry which is preliminary data.</text>
</comment>
<protein>
    <recommendedName>
        <fullName evidence="3">Prokaryotic metallothionein</fullName>
    </recommendedName>
</protein>
<keyword evidence="2" id="KW-1185">Reference proteome</keyword>
<gene>
    <name evidence="1" type="ORF">GCM10010211_44510</name>
</gene>
<accession>A0ABQ2V9H1</accession>
<organism evidence="1 2">
    <name type="scientific">Streptomyces albospinus</name>
    <dbReference type="NCBI Taxonomy" id="285515"/>
    <lineage>
        <taxon>Bacteria</taxon>
        <taxon>Bacillati</taxon>
        <taxon>Actinomycetota</taxon>
        <taxon>Actinomycetes</taxon>
        <taxon>Kitasatosporales</taxon>
        <taxon>Streptomycetaceae</taxon>
        <taxon>Streptomyces</taxon>
    </lineage>
</organism>
<dbReference type="Proteomes" id="UP000654471">
    <property type="component" value="Unassembled WGS sequence"/>
</dbReference>
<name>A0ABQ2V9H1_9ACTN</name>
<evidence type="ECO:0008006" key="3">
    <source>
        <dbReference type="Google" id="ProtNLM"/>
    </source>
</evidence>
<evidence type="ECO:0000313" key="2">
    <source>
        <dbReference type="Proteomes" id="UP000654471"/>
    </source>
</evidence>
<dbReference type="EMBL" id="BMRP01000015">
    <property type="protein sequence ID" value="GGU73628.1"/>
    <property type="molecule type" value="Genomic_DNA"/>
</dbReference>
<dbReference type="RefSeq" id="WP_189302595.1">
    <property type="nucleotide sequence ID" value="NZ_BMRP01000015.1"/>
</dbReference>
<sequence length="88" mass="9500">MAVCEVCGNDYARGFEVRTAGEVHVFDCVECAAHLLAPTCENCECRILGHGLEADGRYFCCAHCARIRGVTELADNTRMAAGPALHAR</sequence>
<reference evidence="2" key="1">
    <citation type="journal article" date="2019" name="Int. J. Syst. Evol. Microbiol.">
        <title>The Global Catalogue of Microorganisms (GCM) 10K type strain sequencing project: providing services to taxonomists for standard genome sequencing and annotation.</title>
        <authorList>
            <consortium name="The Broad Institute Genomics Platform"/>
            <consortium name="The Broad Institute Genome Sequencing Center for Infectious Disease"/>
            <person name="Wu L."/>
            <person name="Ma J."/>
        </authorList>
    </citation>
    <scope>NUCLEOTIDE SEQUENCE [LARGE SCALE GENOMIC DNA]</scope>
    <source>
        <strain evidence="2">JCM 3399</strain>
    </source>
</reference>